<dbReference type="InterPro" id="IPR051551">
    <property type="entry name" value="Autotransporter_adhesion"/>
</dbReference>
<dbReference type="PANTHER" id="PTHR35037:SF3">
    <property type="entry name" value="C-TERMINAL REGION OF AIDA-LIKE PROTEIN"/>
    <property type="match status" value="1"/>
</dbReference>
<feature type="domain" description="Autotransporter" evidence="2">
    <location>
        <begin position="748"/>
        <end position="1030"/>
    </location>
</feature>
<proteinExistence type="predicted"/>
<dbReference type="SUPFAM" id="SSF51126">
    <property type="entry name" value="Pectin lyase-like"/>
    <property type="match status" value="1"/>
</dbReference>
<evidence type="ECO:0000313" key="3">
    <source>
        <dbReference type="EMBL" id="PLP96511.1"/>
    </source>
</evidence>
<dbReference type="Gene3D" id="2.160.20.20">
    <property type="match status" value="1"/>
</dbReference>
<dbReference type="CDD" id="cd01344">
    <property type="entry name" value="PL2_Passenger_AT"/>
    <property type="match status" value="1"/>
</dbReference>
<dbReference type="Proteomes" id="UP000234341">
    <property type="component" value="Unassembled WGS sequence"/>
</dbReference>
<evidence type="ECO:0000313" key="4">
    <source>
        <dbReference type="Proteomes" id="UP000234341"/>
    </source>
</evidence>
<dbReference type="Gene3D" id="2.40.128.130">
    <property type="entry name" value="Autotransporter beta-domain"/>
    <property type="match status" value="1"/>
</dbReference>
<feature type="signal peptide" evidence="1">
    <location>
        <begin position="1"/>
        <end position="36"/>
    </location>
</feature>
<dbReference type="GO" id="GO:0019867">
    <property type="term" value="C:outer membrane"/>
    <property type="evidence" value="ECO:0007669"/>
    <property type="project" value="InterPro"/>
</dbReference>
<feature type="chain" id="PRO_5014756095" evidence="1">
    <location>
        <begin position="37"/>
        <end position="1030"/>
    </location>
</feature>
<gene>
    <name evidence="3" type="ORF">CYJ10_31700</name>
</gene>
<dbReference type="InterPro" id="IPR036709">
    <property type="entry name" value="Autotransporte_beta_dom_sf"/>
</dbReference>
<dbReference type="Pfam" id="PF18883">
    <property type="entry name" value="AC_1"/>
    <property type="match status" value="1"/>
</dbReference>
<accession>A0A2N5C2S7</accession>
<dbReference type="EMBL" id="PJRP01000026">
    <property type="protein sequence ID" value="PLP96511.1"/>
    <property type="molecule type" value="Genomic_DNA"/>
</dbReference>
<keyword evidence="1" id="KW-0732">Signal</keyword>
<dbReference type="InterPro" id="IPR006315">
    <property type="entry name" value="OM_autotransptr_brl_dom"/>
</dbReference>
<organism evidence="3 4">
    <name type="scientific">Cupriavidus pauculus</name>
    <dbReference type="NCBI Taxonomy" id="82633"/>
    <lineage>
        <taxon>Bacteria</taxon>
        <taxon>Pseudomonadati</taxon>
        <taxon>Pseudomonadota</taxon>
        <taxon>Betaproteobacteria</taxon>
        <taxon>Burkholderiales</taxon>
        <taxon>Burkholderiaceae</taxon>
        <taxon>Cupriavidus</taxon>
    </lineage>
</organism>
<comment type="caution">
    <text evidence="3">The sequence shown here is derived from an EMBL/GenBank/DDBJ whole genome shotgun (WGS) entry which is preliminary data.</text>
</comment>
<evidence type="ECO:0000256" key="1">
    <source>
        <dbReference type="SAM" id="SignalP"/>
    </source>
</evidence>
<protein>
    <submittedName>
        <fullName evidence="3">Autotransporter outer membrane beta-barrel domain-containing protein</fullName>
    </submittedName>
</protein>
<name>A0A2N5C2S7_9BURK</name>
<evidence type="ECO:0000259" key="2">
    <source>
        <dbReference type="PROSITE" id="PS51208"/>
    </source>
</evidence>
<dbReference type="SUPFAM" id="SSF103515">
    <property type="entry name" value="Autotransporter"/>
    <property type="match status" value="1"/>
</dbReference>
<dbReference type="NCBIfam" id="TIGR01414">
    <property type="entry name" value="autotrans_barl"/>
    <property type="match status" value="1"/>
</dbReference>
<dbReference type="AlphaFoldDB" id="A0A2N5C2S7"/>
<sequence>MQSNFCRGMRQVRARAPQASSITLAVALLFPMGASAAEYLVGTEAELRAALGAAMTDGDPTATIRFTADITITTPGTSTFNSPVKPVTFDTQGFSLIRNSGAAGFTFTAASPRTFNGSYLGGTAAQGGLGLLLLGPSAQATINGTVAGGASTGAFGGGTGVSANGAALTLTNNGSITGGDASGAGMAGGAGVSLSAAAGATVINNGSVTGGAGTTAGAAGGAGISASGTGATIINNGSIKGGGGGVGFSAANNGLSTGVSLAVGTSLVNSATGLIVGGDASGGMAGAGVTMNTSATGSVINQGTIRGGADLSGGAGGGRGIRVGGGTNTIENSGLIEGGAGNVAIFSLASGTNLTVVNSGTIRAGAGSANAVEFGGSGIGVLELQAGSSIVGNVVAGAIGGNDIFRLGGANNAVFDVSTIGDTLQYRNFDKFEKNGTSTWALIGAGTVTTPWTVDQGTLQIGNGGTSGSLASNVVVNSGATLAFNRSDTYAFGNAITGAGGVAQNGTGTTVFNTAQTYTGPTTINLGTLAVNDSITSPVTVNAAGTLSGTGTILGNVTNGGTVMPGGGSGVLTIAGNYIGNGGAVRVNTALGGDASATGRLVVTGNTSGTSQVRVVNVGGAGALTSEGIQVIDVQGASNSTFTLAGDYTFQGQQAVVAGAYGYRLFKNGVATPSDGGWYLRSTLLDPAVVGAPAAAAAGPLLAPTVPLYEAYSSVLQRFNELGTLQQRVGNRSWSPNASVQAEQDAGKPIIGRGAWARVEGSNTHIDPSTSTTSASYNVRTWKFEGGVDAPVIQNQSGTLVVGPTFHYGIANANVSSMFGNGAIDATGYGFGGTATWYGNNGAYVDARATLTWYDTDIRSSTLATKLANGNRGSGVATSLEAGHQLALGGNWSITPQAQLAWSQVRFDAFTDQYGANVSRDNGNSLVSRLGVSLDHETRWTAANGKTSRSHVYGITNLYYDFLHGTSARVADLSVVSKEQALWAGLGIGASMNWNDDRYTVYGELLARTSVQNFGDSNAIGAKLGVRYRW</sequence>
<dbReference type="Pfam" id="PF03797">
    <property type="entry name" value="Autotransporter"/>
    <property type="match status" value="1"/>
</dbReference>
<dbReference type="InterPro" id="IPR011050">
    <property type="entry name" value="Pectin_lyase_fold/virulence"/>
</dbReference>
<dbReference type="SMART" id="SM00869">
    <property type="entry name" value="Autotransporter"/>
    <property type="match status" value="1"/>
</dbReference>
<reference evidence="3 4" key="1">
    <citation type="submission" date="2017-12" db="EMBL/GenBank/DDBJ databases">
        <title>Genome sequence of the active heterotrophic nitrifier-denitrifier, Cupriavidus pauculus UM1.</title>
        <authorList>
            <person name="Putonti C."/>
            <person name="Castignetti D."/>
        </authorList>
    </citation>
    <scope>NUCLEOTIDE SEQUENCE [LARGE SCALE GENOMIC DNA]</scope>
    <source>
        <strain evidence="3 4">UM1</strain>
    </source>
</reference>
<dbReference type="OrthoDB" id="8613300at2"/>
<dbReference type="InterPro" id="IPR005546">
    <property type="entry name" value="Autotransporte_beta"/>
</dbReference>
<dbReference type="InterPro" id="IPR012332">
    <property type="entry name" value="Autotransporter_pectin_lyase_C"/>
</dbReference>
<dbReference type="InterPro" id="IPR043990">
    <property type="entry name" value="AC_1"/>
</dbReference>
<dbReference type="PANTHER" id="PTHR35037">
    <property type="entry name" value="C-TERMINAL REGION OF AIDA-LIKE PROTEIN"/>
    <property type="match status" value="1"/>
</dbReference>
<dbReference type="PROSITE" id="PS51208">
    <property type="entry name" value="AUTOTRANSPORTER"/>
    <property type="match status" value="1"/>
</dbReference>